<evidence type="ECO:0000256" key="2">
    <source>
        <dbReference type="ARBA" id="ARBA00023002"/>
    </source>
</evidence>
<dbReference type="AlphaFoldDB" id="A0A927ILR0"/>
<accession>A0A927ILR0</accession>
<organism evidence="3 4">
    <name type="scientific">Limnohabitans radicicola</name>
    <dbReference type="NCBI Taxonomy" id="2771427"/>
    <lineage>
        <taxon>Bacteria</taxon>
        <taxon>Pseudomonadati</taxon>
        <taxon>Pseudomonadota</taxon>
        <taxon>Betaproteobacteria</taxon>
        <taxon>Burkholderiales</taxon>
        <taxon>Comamonadaceae</taxon>
        <taxon>Limnohabitans</taxon>
    </lineage>
</organism>
<keyword evidence="2" id="KW-0560">Oxidoreductase</keyword>
<dbReference type="GO" id="GO:0016020">
    <property type="term" value="C:membrane"/>
    <property type="evidence" value="ECO:0007669"/>
    <property type="project" value="TreeGrafter"/>
</dbReference>
<dbReference type="PANTHER" id="PTHR44196">
    <property type="entry name" value="DEHYDROGENASE/REDUCTASE SDR FAMILY MEMBER 7B"/>
    <property type="match status" value="1"/>
</dbReference>
<gene>
    <name evidence="3" type="ORF">IC609_06550</name>
</gene>
<protein>
    <submittedName>
        <fullName evidence="3">SDR family NAD(P)-dependent oxidoreductase</fullName>
    </submittedName>
</protein>
<reference evidence="3" key="1">
    <citation type="submission" date="2020-09" db="EMBL/GenBank/DDBJ databases">
        <title>Genome seq and assembly of Limnohabitants sp.</title>
        <authorList>
            <person name="Chhetri G."/>
        </authorList>
    </citation>
    <scope>NUCLEOTIDE SEQUENCE</scope>
    <source>
        <strain evidence="3">JUR4</strain>
    </source>
</reference>
<evidence type="ECO:0000313" key="4">
    <source>
        <dbReference type="Proteomes" id="UP000647424"/>
    </source>
</evidence>
<keyword evidence="4" id="KW-1185">Reference proteome</keyword>
<evidence type="ECO:0000313" key="3">
    <source>
        <dbReference type="EMBL" id="MBD8050197.1"/>
    </source>
</evidence>
<proteinExistence type="inferred from homology"/>
<dbReference type="InterPro" id="IPR036291">
    <property type="entry name" value="NAD(P)-bd_dom_sf"/>
</dbReference>
<dbReference type="Pfam" id="PF00106">
    <property type="entry name" value="adh_short"/>
    <property type="match status" value="1"/>
</dbReference>
<comment type="caution">
    <text evidence="3">The sequence shown here is derived from an EMBL/GenBank/DDBJ whole genome shotgun (WGS) entry which is preliminary data.</text>
</comment>
<sequence length="287" mass="31421">MNDWTEPGAVLPQPTHKQAAVLTTSSATRRWYQPNTPMVDWTGRRVWLIGASSGIGLACAQALRAAGAQVTVSARHPQQVQAWATQDAGVRWLPLDVTRVVDVQAAAREVLASGPLDLVVYCAGYYKAQRATAFDLNQMLQHNEVNYQGALHVLDAVLPGMLAQQQGHISLISSVAGWAGLPNGLAYGPTKAAMTNLAETLYVDLQDQGIGVSVVHPGFVATPLTAQNEFEMPALITPAKAANEMLRGWARGQFDIHFPRRFTLWLKLLKLLPYRLYFPLVRRFTGL</sequence>
<dbReference type="EMBL" id="JACYFT010000001">
    <property type="protein sequence ID" value="MBD8050197.1"/>
    <property type="molecule type" value="Genomic_DNA"/>
</dbReference>
<dbReference type="PANTHER" id="PTHR44196:SF1">
    <property type="entry name" value="DEHYDROGENASE_REDUCTASE SDR FAMILY MEMBER 7B"/>
    <property type="match status" value="1"/>
</dbReference>
<dbReference type="GO" id="GO:0016491">
    <property type="term" value="F:oxidoreductase activity"/>
    <property type="evidence" value="ECO:0007669"/>
    <property type="project" value="UniProtKB-KW"/>
</dbReference>
<dbReference type="Gene3D" id="3.40.50.720">
    <property type="entry name" value="NAD(P)-binding Rossmann-like Domain"/>
    <property type="match status" value="1"/>
</dbReference>
<dbReference type="Proteomes" id="UP000647424">
    <property type="component" value="Unassembled WGS sequence"/>
</dbReference>
<dbReference type="PRINTS" id="PR00081">
    <property type="entry name" value="GDHRDH"/>
</dbReference>
<dbReference type="SUPFAM" id="SSF51735">
    <property type="entry name" value="NAD(P)-binding Rossmann-fold domains"/>
    <property type="match status" value="1"/>
</dbReference>
<dbReference type="InterPro" id="IPR002347">
    <property type="entry name" value="SDR_fam"/>
</dbReference>
<name>A0A927ILR0_9BURK</name>
<evidence type="ECO:0000256" key="1">
    <source>
        <dbReference type="ARBA" id="ARBA00006484"/>
    </source>
</evidence>
<comment type="similarity">
    <text evidence="1">Belongs to the short-chain dehydrogenases/reductases (SDR) family.</text>
</comment>